<gene>
    <name evidence="3" type="ORF">H9874_07690</name>
</gene>
<feature type="signal peptide" evidence="2">
    <location>
        <begin position="1"/>
        <end position="33"/>
    </location>
</feature>
<dbReference type="AlphaFoldDB" id="A0A9D1QZP3"/>
<keyword evidence="2" id="KW-0732">Signal</keyword>
<feature type="chain" id="PRO_5038395390" description="Periplasmic heavy metal sensor" evidence="2">
    <location>
        <begin position="34"/>
        <end position="203"/>
    </location>
</feature>
<reference evidence="3" key="2">
    <citation type="submission" date="2021-04" db="EMBL/GenBank/DDBJ databases">
        <authorList>
            <person name="Gilroy R."/>
        </authorList>
    </citation>
    <scope>NUCLEOTIDE SEQUENCE</scope>
    <source>
        <strain evidence="3">ChiSxjej5B17-1746</strain>
    </source>
</reference>
<evidence type="ECO:0000313" key="4">
    <source>
        <dbReference type="Proteomes" id="UP000824264"/>
    </source>
</evidence>
<accession>A0A9D1QZP3</accession>
<evidence type="ECO:0000256" key="1">
    <source>
        <dbReference type="SAM" id="MobiDB-lite"/>
    </source>
</evidence>
<evidence type="ECO:0008006" key="5">
    <source>
        <dbReference type="Google" id="ProtNLM"/>
    </source>
</evidence>
<sequence length="203" mass="21898">MHISSQDKPRLPLRLLVLGMALAVLHGPAKTWAANAAEGSVPQAQQPPPGGGSPAMPDAFPGFSPEMPGKCPQIASNGTHEGTRFESRLFAMPLPADLTPKQQQIALAIMREAEPQLTVLHMKLRQTLVELHNLSFASDTPPDALAVIGRRLIRLRAEAMRELQRLSARMEKMAGFNPGWGSRVRARAMPGVSAQSLHAPGDE</sequence>
<dbReference type="EMBL" id="DXGI01000292">
    <property type="protein sequence ID" value="HIW79011.1"/>
    <property type="molecule type" value="Genomic_DNA"/>
</dbReference>
<organism evidence="3 4">
    <name type="scientific">Candidatus Bilophila faecipullorum</name>
    <dbReference type="NCBI Taxonomy" id="2838482"/>
    <lineage>
        <taxon>Bacteria</taxon>
        <taxon>Pseudomonadati</taxon>
        <taxon>Thermodesulfobacteriota</taxon>
        <taxon>Desulfovibrionia</taxon>
        <taxon>Desulfovibrionales</taxon>
        <taxon>Desulfovibrionaceae</taxon>
        <taxon>Bilophila</taxon>
    </lineage>
</organism>
<name>A0A9D1QZP3_9BACT</name>
<dbReference type="Proteomes" id="UP000824264">
    <property type="component" value="Unassembled WGS sequence"/>
</dbReference>
<proteinExistence type="predicted"/>
<reference evidence="3" key="1">
    <citation type="journal article" date="2021" name="PeerJ">
        <title>Extensive microbial diversity within the chicken gut microbiome revealed by metagenomics and culture.</title>
        <authorList>
            <person name="Gilroy R."/>
            <person name="Ravi A."/>
            <person name="Getino M."/>
            <person name="Pursley I."/>
            <person name="Horton D.L."/>
            <person name="Alikhan N.F."/>
            <person name="Baker D."/>
            <person name="Gharbi K."/>
            <person name="Hall N."/>
            <person name="Watson M."/>
            <person name="Adriaenssens E.M."/>
            <person name="Foster-Nyarko E."/>
            <person name="Jarju S."/>
            <person name="Secka A."/>
            <person name="Antonio M."/>
            <person name="Oren A."/>
            <person name="Chaudhuri R.R."/>
            <person name="La Ragione R."/>
            <person name="Hildebrand F."/>
            <person name="Pallen M.J."/>
        </authorList>
    </citation>
    <scope>NUCLEOTIDE SEQUENCE</scope>
    <source>
        <strain evidence="3">ChiSxjej5B17-1746</strain>
    </source>
</reference>
<evidence type="ECO:0000256" key="2">
    <source>
        <dbReference type="SAM" id="SignalP"/>
    </source>
</evidence>
<comment type="caution">
    <text evidence="3">The sequence shown here is derived from an EMBL/GenBank/DDBJ whole genome shotgun (WGS) entry which is preliminary data.</text>
</comment>
<feature type="region of interest" description="Disordered" evidence="1">
    <location>
        <begin position="36"/>
        <end position="60"/>
    </location>
</feature>
<evidence type="ECO:0000313" key="3">
    <source>
        <dbReference type="EMBL" id="HIW79011.1"/>
    </source>
</evidence>
<protein>
    <recommendedName>
        <fullName evidence="5">Periplasmic heavy metal sensor</fullName>
    </recommendedName>
</protein>